<name>A0A225DG08_9BACT</name>
<keyword evidence="2" id="KW-1185">Reference proteome</keyword>
<sequence length="66" mass="7371">MWFGVLDSRINHGGEFLSVIGVFATAFRSAADAVACYKSGVRQRQTYEFIVELNNRLTEYLAANPV</sequence>
<proteinExistence type="predicted"/>
<evidence type="ECO:0000313" key="2">
    <source>
        <dbReference type="Proteomes" id="UP000214646"/>
    </source>
</evidence>
<accession>A0A225DG08</accession>
<dbReference type="EMBL" id="NIDE01000008">
    <property type="protein sequence ID" value="OWK40422.1"/>
    <property type="molecule type" value="Genomic_DNA"/>
</dbReference>
<protein>
    <submittedName>
        <fullName evidence="1">Uncharacterized protein</fullName>
    </submittedName>
</protein>
<dbReference type="Proteomes" id="UP000214646">
    <property type="component" value="Unassembled WGS sequence"/>
</dbReference>
<organism evidence="1 2">
    <name type="scientific">Fimbriiglobus ruber</name>
    <dbReference type="NCBI Taxonomy" id="1908690"/>
    <lineage>
        <taxon>Bacteria</taxon>
        <taxon>Pseudomonadati</taxon>
        <taxon>Planctomycetota</taxon>
        <taxon>Planctomycetia</taxon>
        <taxon>Gemmatales</taxon>
        <taxon>Gemmataceae</taxon>
        <taxon>Fimbriiglobus</taxon>
    </lineage>
</organism>
<comment type="caution">
    <text evidence="1">The sequence shown here is derived from an EMBL/GenBank/DDBJ whole genome shotgun (WGS) entry which is preliminary data.</text>
</comment>
<dbReference type="AlphaFoldDB" id="A0A225DG08"/>
<reference evidence="2" key="1">
    <citation type="submission" date="2017-06" db="EMBL/GenBank/DDBJ databases">
        <title>Genome analysis of Fimbriiglobus ruber SP5, the first member of the order Planctomycetales with confirmed chitinolytic capability.</title>
        <authorList>
            <person name="Ravin N.V."/>
            <person name="Rakitin A.L."/>
            <person name="Ivanova A.A."/>
            <person name="Beletsky A.V."/>
            <person name="Kulichevskaya I.S."/>
            <person name="Mardanov A.V."/>
            <person name="Dedysh S.N."/>
        </authorList>
    </citation>
    <scope>NUCLEOTIDE SEQUENCE [LARGE SCALE GENOMIC DNA]</scope>
    <source>
        <strain evidence="2">SP5</strain>
    </source>
</reference>
<gene>
    <name evidence="1" type="ORF">FRUB_05341</name>
</gene>
<evidence type="ECO:0000313" key="1">
    <source>
        <dbReference type="EMBL" id="OWK40422.1"/>
    </source>
</evidence>